<dbReference type="GO" id="GO:0005524">
    <property type="term" value="F:ATP binding"/>
    <property type="evidence" value="ECO:0007669"/>
    <property type="project" value="UniProtKB-UniRule"/>
</dbReference>
<dbReference type="EMBL" id="OU963862">
    <property type="protein sequence ID" value="CAH0382548.1"/>
    <property type="molecule type" value="Genomic_DNA"/>
</dbReference>
<dbReference type="PROSITE" id="PS50860">
    <property type="entry name" value="AA_TRNA_LIGASE_II_ALA"/>
    <property type="match status" value="1"/>
</dbReference>
<feature type="binding site" evidence="16">
    <location>
        <position position="727"/>
    </location>
    <ligand>
        <name>Zn(2+)</name>
        <dbReference type="ChEBI" id="CHEBI:29105"/>
    </ligand>
</feature>
<dbReference type="InterPro" id="IPR023033">
    <property type="entry name" value="Ala_tRNA_ligase_euk/bac"/>
</dbReference>
<evidence type="ECO:0000256" key="3">
    <source>
        <dbReference type="ARBA" id="ARBA00017959"/>
    </source>
</evidence>
<keyword evidence="17" id="KW-0175">Coiled coil</keyword>
<evidence type="ECO:0000256" key="1">
    <source>
        <dbReference type="ARBA" id="ARBA00008429"/>
    </source>
</evidence>
<feature type="coiled-coil region" evidence="17">
    <location>
        <begin position="781"/>
        <end position="808"/>
    </location>
</feature>
<comment type="function">
    <text evidence="16">Catalyzes the attachment of alanine to tRNA(Ala) in a two-step reaction: alanine is first activated by ATP to form Ala-AMP and then transferred to the acceptor end of tRNA(Ala). Also edits incorrectly charged tRNA(Ala) via its editing domain.</text>
</comment>
<dbReference type="GO" id="GO:0004813">
    <property type="term" value="F:alanine-tRNA ligase activity"/>
    <property type="evidence" value="ECO:0007669"/>
    <property type="project" value="UniProtKB-UniRule"/>
</dbReference>
<dbReference type="PRINTS" id="PR00980">
    <property type="entry name" value="TRNASYNTHALA"/>
</dbReference>
<dbReference type="InterPro" id="IPR018165">
    <property type="entry name" value="Ala-tRNA-synth_IIc_core"/>
</dbReference>
<gene>
    <name evidence="19" type="ORF">BEMITA_LOCUS2084</name>
</gene>
<organism evidence="19 20">
    <name type="scientific">Bemisia tabaci</name>
    <name type="common">Sweetpotato whitefly</name>
    <name type="synonym">Aleurodes tabaci</name>
    <dbReference type="NCBI Taxonomy" id="7038"/>
    <lineage>
        <taxon>Eukaryota</taxon>
        <taxon>Metazoa</taxon>
        <taxon>Ecdysozoa</taxon>
        <taxon>Arthropoda</taxon>
        <taxon>Hexapoda</taxon>
        <taxon>Insecta</taxon>
        <taxon>Pterygota</taxon>
        <taxon>Neoptera</taxon>
        <taxon>Paraneoptera</taxon>
        <taxon>Hemiptera</taxon>
        <taxon>Sternorrhyncha</taxon>
        <taxon>Aleyrodoidea</taxon>
        <taxon>Aleyrodidae</taxon>
        <taxon>Aleyrodinae</taxon>
        <taxon>Bemisia</taxon>
    </lineage>
</organism>
<dbReference type="InterPro" id="IPR045864">
    <property type="entry name" value="aa-tRNA-synth_II/BPL/LPL"/>
</dbReference>
<evidence type="ECO:0000256" key="2">
    <source>
        <dbReference type="ARBA" id="ARBA00013168"/>
    </source>
</evidence>
<evidence type="ECO:0000256" key="17">
    <source>
        <dbReference type="SAM" id="Coils"/>
    </source>
</evidence>
<sequence length="976" mass="108066">MAPAASANHVRQRFMDFFILKKNHEYVHSSSVIPLDDPTLLFANAGMNQFKPIFLGVADPNSDVAKWKRVVNTQKCIRAGGKHNDLDDVGKDVYHHTFFEMLGNWSFGDYFKKEVCAWAWEFLTEEFKLPKEQLYVTYFGGDPKSGLDPDLECKEIWLKLGLPDTHVIPGSMKDNFWEMGETGPCGPCSELHFDRIGNRDVPHLVNQDDPDVLEIWNLVFIQFNREADSSLKPLPKKHIDCGMGFERLVSVIQNKRSNYDTDVFVPLFDAIQKGTGAPPYSGKVGAEDTDGIDMAYRVLADHARTLTIALADGGFPDNTGRGYVLRRILRRAVRYATEKLNANPGFFSSLVHTVVDLLGGAFPEVKKDPQSIIDVINEEEEQFLKTLSRGRGLLNREISKLKGSKVLPGDVAWRLYDTYGFPVDLTQLMAEEKGLSVDLPGYEEAKKHAQVLSQGKSGGIEDCISLDVHAITELQNRGIPVTDDSPKYDYSTDPNPTSPYVFSRCSGKVLALRCNKNFVDEIHSGQKCGILSDRTNFYAEQGGQIFDEGFIIKSDDKDVEVNVYNVQVKGGYVLHYGTVEGTLKVGDSIELSIDTKRRRKVMSNHTGTHVLNHSLRHVLGQTDQKGSLVVPERLRFDFSNKGAMTVDQIRAAEQETQAVIKGNKKVFAKHIDLTNAKKINGLRAMFDEVYPDPVRVVCVGVPIEELESNPESDAGMKTSVEFCGGTHVHYAGDIGDFVITNEEAIAKGVRRIIALSGAEATKFYVDSATFKITLATSSLTLATAMKKAELLEKELNVLKNKVDHVGSDVKSTNKEILDLTDDINQALISYCKKDELRKSIGCMKKKIDDADKKAKAAIVSTVVNEAKELIEEKPNEPVIALNSALQQVKSLSPETSAMFFTFDDTTKRLYYLCFVPKDSIAKGLKANEWIQAVSQEINGKGGGNMETAQGSGVTSLDAVAKAVNLANSFANLKLGL</sequence>
<keyword evidence="11 16" id="KW-0694">RNA-binding</keyword>
<dbReference type="Gene3D" id="3.30.980.10">
    <property type="entry name" value="Threonyl-trna Synthetase, Chain A, domain 2"/>
    <property type="match status" value="1"/>
</dbReference>
<comment type="subunit">
    <text evidence="16">Monomer.</text>
</comment>
<evidence type="ECO:0000256" key="12">
    <source>
        <dbReference type="ARBA" id="ARBA00022917"/>
    </source>
</evidence>
<feature type="binding site" evidence="16">
    <location>
        <position position="605"/>
    </location>
    <ligand>
        <name>Zn(2+)</name>
        <dbReference type="ChEBI" id="CHEBI:29105"/>
    </ligand>
</feature>
<evidence type="ECO:0000256" key="6">
    <source>
        <dbReference type="ARBA" id="ARBA00022598"/>
    </source>
</evidence>
<dbReference type="InterPro" id="IPR009000">
    <property type="entry name" value="Transl_B-barrel_sf"/>
</dbReference>
<name>A0A9P0EZM5_BEMTA</name>
<dbReference type="EC" id="6.1.1.7" evidence="2"/>
<evidence type="ECO:0000256" key="15">
    <source>
        <dbReference type="ARBA" id="ARBA00048300"/>
    </source>
</evidence>
<dbReference type="GO" id="GO:0000049">
    <property type="term" value="F:tRNA binding"/>
    <property type="evidence" value="ECO:0007669"/>
    <property type="project" value="UniProtKB-KW"/>
</dbReference>
<evidence type="ECO:0000256" key="5">
    <source>
        <dbReference type="ARBA" id="ARBA00022555"/>
    </source>
</evidence>
<dbReference type="PANTHER" id="PTHR11777">
    <property type="entry name" value="ALANYL-TRNA SYNTHETASE"/>
    <property type="match status" value="1"/>
</dbReference>
<dbReference type="Pfam" id="PF02272">
    <property type="entry name" value="DHHA1"/>
    <property type="match status" value="1"/>
</dbReference>
<evidence type="ECO:0000256" key="16">
    <source>
        <dbReference type="HAMAP-Rule" id="MF_03133"/>
    </source>
</evidence>
<dbReference type="GO" id="GO:0006419">
    <property type="term" value="P:alanyl-tRNA aminoacylation"/>
    <property type="evidence" value="ECO:0007669"/>
    <property type="project" value="InterPro"/>
</dbReference>
<evidence type="ECO:0000256" key="4">
    <source>
        <dbReference type="ARBA" id="ARBA00022490"/>
    </source>
</evidence>
<dbReference type="InterPro" id="IPR018162">
    <property type="entry name" value="Ala-tRNA-ligase_IIc_anticod-bd"/>
</dbReference>
<dbReference type="Pfam" id="PF07973">
    <property type="entry name" value="tRNA_SAD"/>
    <property type="match status" value="1"/>
</dbReference>
<dbReference type="SUPFAM" id="SSF101353">
    <property type="entry name" value="Putative anticodon-binding domain of alanyl-tRNA synthetase (AlaRS)"/>
    <property type="match status" value="1"/>
</dbReference>
<feature type="domain" description="Alanyl-transfer RNA synthetases family profile" evidence="18">
    <location>
        <begin position="5"/>
        <end position="766"/>
    </location>
</feature>
<keyword evidence="9 16" id="KW-0862">Zinc</keyword>
<keyword evidence="13 16" id="KW-0030">Aminoacyl-tRNA synthetase</keyword>
<keyword evidence="20" id="KW-1185">Reference proteome</keyword>
<dbReference type="PANTHER" id="PTHR11777:SF9">
    <property type="entry name" value="ALANINE--TRNA LIGASE, CYTOPLASMIC"/>
    <property type="match status" value="1"/>
</dbReference>
<proteinExistence type="inferred from homology"/>
<dbReference type="HAMAP" id="MF_00036_B">
    <property type="entry name" value="Ala_tRNA_synth_B"/>
    <property type="match status" value="1"/>
</dbReference>
<evidence type="ECO:0000256" key="8">
    <source>
        <dbReference type="ARBA" id="ARBA00022741"/>
    </source>
</evidence>
<dbReference type="Gene3D" id="2.40.30.130">
    <property type="match status" value="1"/>
</dbReference>
<dbReference type="InterPro" id="IPR002318">
    <property type="entry name" value="Ala-tRNA-lgiase_IIc"/>
</dbReference>
<dbReference type="Gene3D" id="3.30.930.10">
    <property type="entry name" value="Bira Bifunctional Protein, Domain 2"/>
    <property type="match status" value="1"/>
</dbReference>
<dbReference type="SMART" id="SM00863">
    <property type="entry name" value="tRNA_SAD"/>
    <property type="match status" value="1"/>
</dbReference>
<dbReference type="SUPFAM" id="SSF55186">
    <property type="entry name" value="ThrRS/AlaRS common domain"/>
    <property type="match status" value="1"/>
</dbReference>
<dbReference type="InterPro" id="IPR018164">
    <property type="entry name" value="Ala-tRNA-synth_IIc_N"/>
</dbReference>
<evidence type="ECO:0000256" key="14">
    <source>
        <dbReference type="ARBA" id="ARBA00032577"/>
    </source>
</evidence>
<feature type="binding site" evidence="16">
    <location>
        <position position="609"/>
    </location>
    <ligand>
        <name>Zn(2+)</name>
        <dbReference type="ChEBI" id="CHEBI:29105"/>
    </ligand>
</feature>
<comment type="cofactor">
    <cofactor evidence="16">
        <name>Zn(2+)</name>
        <dbReference type="ChEBI" id="CHEBI:29105"/>
    </cofactor>
    <text evidence="16">Binds 1 zinc ion per subunit.</text>
</comment>
<dbReference type="InterPro" id="IPR012947">
    <property type="entry name" value="tRNA_SAD"/>
</dbReference>
<protein>
    <recommendedName>
        <fullName evidence="3">Alanine--tRNA ligase</fullName>
        <ecNumber evidence="2">6.1.1.7</ecNumber>
    </recommendedName>
    <alternativeName>
        <fullName evidence="14">Alanyl-tRNA synthetase</fullName>
    </alternativeName>
</protein>
<keyword evidence="6 16" id="KW-0436">Ligase</keyword>
<reference evidence="19" key="1">
    <citation type="submission" date="2021-12" db="EMBL/GenBank/DDBJ databases">
        <authorList>
            <person name="King R."/>
        </authorList>
    </citation>
    <scope>NUCLEOTIDE SEQUENCE</scope>
</reference>
<comment type="similarity">
    <text evidence="1">Belongs to the class-II aminoacyl-tRNA synthetase family. Alax-L subfamily.</text>
</comment>
<dbReference type="CDD" id="cd00673">
    <property type="entry name" value="AlaRS_core"/>
    <property type="match status" value="1"/>
</dbReference>
<dbReference type="Proteomes" id="UP001152759">
    <property type="component" value="Chromosome 1"/>
</dbReference>
<dbReference type="Pfam" id="PF01411">
    <property type="entry name" value="tRNA-synt_2c"/>
    <property type="match status" value="1"/>
</dbReference>
<dbReference type="NCBIfam" id="TIGR00344">
    <property type="entry name" value="alaS"/>
    <property type="match status" value="1"/>
</dbReference>
<keyword evidence="12 16" id="KW-0648">Protein biosynthesis</keyword>
<keyword evidence="8 16" id="KW-0547">Nucleotide-binding</keyword>
<evidence type="ECO:0000256" key="7">
    <source>
        <dbReference type="ARBA" id="ARBA00022723"/>
    </source>
</evidence>
<dbReference type="SUPFAM" id="SSF55681">
    <property type="entry name" value="Class II aaRS and biotin synthetases"/>
    <property type="match status" value="1"/>
</dbReference>
<dbReference type="GO" id="GO:0005739">
    <property type="term" value="C:mitochondrion"/>
    <property type="evidence" value="ECO:0007669"/>
    <property type="project" value="TreeGrafter"/>
</dbReference>
<evidence type="ECO:0000259" key="18">
    <source>
        <dbReference type="PROSITE" id="PS50860"/>
    </source>
</evidence>
<dbReference type="InterPro" id="IPR003156">
    <property type="entry name" value="DHHA1_dom"/>
</dbReference>
<evidence type="ECO:0000256" key="13">
    <source>
        <dbReference type="ARBA" id="ARBA00023146"/>
    </source>
</evidence>
<accession>A0A9P0EZM5</accession>
<dbReference type="InterPro" id="IPR050058">
    <property type="entry name" value="Ala-tRNA_ligase"/>
</dbReference>
<keyword evidence="7 16" id="KW-0479">Metal-binding</keyword>
<keyword evidence="5 16" id="KW-0820">tRNA-binding</keyword>
<dbReference type="InterPro" id="IPR018163">
    <property type="entry name" value="Thr/Ala-tRNA-synth_IIc_edit"/>
</dbReference>
<dbReference type="FunFam" id="3.30.980.10:FF:000004">
    <property type="entry name" value="Alanine--tRNA ligase, cytoplasmic"/>
    <property type="match status" value="1"/>
</dbReference>
<dbReference type="FunFam" id="3.30.930.10:FF:000011">
    <property type="entry name" value="Alanine--tRNA ligase, cytoplasmic"/>
    <property type="match status" value="1"/>
</dbReference>
<evidence type="ECO:0000313" key="20">
    <source>
        <dbReference type="Proteomes" id="UP001152759"/>
    </source>
</evidence>
<dbReference type="Gene3D" id="3.10.310.40">
    <property type="match status" value="1"/>
</dbReference>
<keyword evidence="10 16" id="KW-0067">ATP-binding</keyword>
<dbReference type="AlphaFoldDB" id="A0A9P0EZM5"/>
<evidence type="ECO:0000256" key="9">
    <source>
        <dbReference type="ARBA" id="ARBA00022833"/>
    </source>
</evidence>
<evidence type="ECO:0000313" key="19">
    <source>
        <dbReference type="EMBL" id="CAH0382548.1"/>
    </source>
</evidence>
<comment type="domain">
    <text evidence="16">Consists of three domains; the N-terminal catalytic domain, the editing domain and the C-terminal C-Ala domain. The editing domain removes incorrectly charged amino acids, while the C-Ala domain, along with tRNA(Ala), serves as a bridge to cooperatively bring together the editing and aminoacylation centers thus stimulating deacylation of misacylated tRNAs.</text>
</comment>
<keyword evidence="4" id="KW-0963">Cytoplasm</keyword>
<evidence type="ECO:0000256" key="11">
    <source>
        <dbReference type="ARBA" id="ARBA00022884"/>
    </source>
</evidence>
<feature type="binding site" evidence="16">
    <location>
        <position position="723"/>
    </location>
    <ligand>
        <name>Zn(2+)</name>
        <dbReference type="ChEBI" id="CHEBI:29105"/>
    </ligand>
</feature>
<comment type="catalytic activity">
    <reaction evidence="15 16">
        <text>tRNA(Ala) + L-alanine + ATP = L-alanyl-tRNA(Ala) + AMP + diphosphate</text>
        <dbReference type="Rhea" id="RHEA:12540"/>
        <dbReference type="Rhea" id="RHEA-COMP:9657"/>
        <dbReference type="Rhea" id="RHEA-COMP:9923"/>
        <dbReference type="ChEBI" id="CHEBI:30616"/>
        <dbReference type="ChEBI" id="CHEBI:33019"/>
        <dbReference type="ChEBI" id="CHEBI:57972"/>
        <dbReference type="ChEBI" id="CHEBI:78442"/>
        <dbReference type="ChEBI" id="CHEBI:78497"/>
        <dbReference type="ChEBI" id="CHEBI:456215"/>
        <dbReference type="EC" id="6.1.1.7"/>
    </reaction>
</comment>
<dbReference type="SUPFAM" id="SSF50447">
    <property type="entry name" value="Translation proteins"/>
    <property type="match status" value="1"/>
</dbReference>
<dbReference type="FunFam" id="3.10.310.40:FF:000002">
    <property type="entry name" value="alanine--tRNA ligase, cytoplasmic"/>
    <property type="match status" value="1"/>
</dbReference>
<evidence type="ECO:0000256" key="10">
    <source>
        <dbReference type="ARBA" id="ARBA00022840"/>
    </source>
</evidence>
<dbReference type="GO" id="GO:0002161">
    <property type="term" value="F:aminoacyl-tRNA deacylase activity"/>
    <property type="evidence" value="ECO:0007669"/>
    <property type="project" value="TreeGrafter"/>
</dbReference>
<dbReference type="GO" id="GO:0008270">
    <property type="term" value="F:zinc ion binding"/>
    <property type="evidence" value="ECO:0007669"/>
    <property type="project" value="UniProtKB-UniRule"/>
</dbReference>